<evidence type="ECO:0000313" key="3">
    <source>
        <dbReference type="EnsemblMetazoa" id="AMAM014652-PA"/>
    </source>
</evidence>
<feature type="compositionally biased region" description="Low complexity" evidence="1">
    <location>
        <begin position="35"/>
        <end position="69"/>
    </location>
</feature>
<dbReference type="SUPFAM" id="SSF57667">
    <property type="entry name" value="beta-beta-alpha zinc fingers"/>
    <property type="match status" value="1"/>
</dbReference>
<evidence type="ECO:0000259" key="2">
    <source>
        <dbReference type="PROSITE" id="PS00028"/>
    </source>
</evidence>
<accession>A0A182SW71</accession>
<dbReference type="PROSITE" id="PS00028">
    <property type="entry name" value="ZINC_FINGER_C2H2_1"/>
    <property type="match status" value="1"/>
</dbReference>
<feature type="region of interest" description="Disordered" evidence="1">
    <location>
        <begin position="35"/>
        <end position="86"/>
    </location>
</feature>
<dbReference type="InterPro" id="IPR013087">
    <property type="entry name" value="Znf_C2H2_type"/>
</dbReference>
<evidence type="ECO:0000256" key="1">
    <source>
        <dbReference type="SAM" id="MobiDB-lite"/>
    </source>
</evidence>
<dbReference type="AlphaFoldDB" id="A0A182SW71"/>
<dbReference type="InterPro" id="IPR036236">
    <property type="entry name" value="Znf_C2H2_sf"/>
</dbReference>
<reference evidence="4" key="1">
    <citation type="submission" date="2013-09" db="EMBL/GenBank/DDBJ databases">
        <title>The Genome Sequence of Anopheles maculatus species B.</title>
        <authorList>
            <consortium name="The Broad Institute Genomics Platform"/>
            <person name="Neafsey D.E."/>
            <person name="Besansky N."/>
            <person name="Howell P."/>
            <person name="Walton C."/>
            <person name="Young S.K."/>
            <person name="Zeng Q."/>
            <person name="Gargeya S."/>
            <person name="Fitzgerald M."/>
            <person name="Haas B."/>
            <person name="Abouelleil A."/>
            <person name="Allen A.W."/>
            <person name="Alvarado L."/>
            <person name="Arachchi H.M."/>
            <person name="Berlin A.M."/>
            <person name="Chapman S.B."/>
            <person name="Gainer-Dewar J."/>
            <person name="Goldberg J."/>
            <person name="Griggs A."/>
            <person name="Gujja S."/>
            <person name="Hansen M."/>
            <person name="Howarth C."/>
            <person name="Imamovic A."/>
            <person name="Ireland A."/>
            <person name="Larimer J."/>
            <person name="McCowan C."/>
            <person name="Murphy C."/>
            <person name="Pearson M."/>
            <person name="Poon T.W."/>
            <person name="Priest M."/>
            <person name="Roberts A."/>
            <person name="Saif S."/>
            <person name="Shea T."/>
            <person name="Sisk P."/>
            <person name="Sykes S."/>
            <person name="Wortman J."/>
            <person name="Nusbaum C."/>
            <person name="Birren B."/>
        </authorList>
    </citation>
    <scope>NUCLEOTIDE SEQUENCE [LARGE SCALE GENOMIC DNA]</scope>
    <source>
        <strain evidence="4">maculatus3</strain>
    </source>
</reference>
<feature type="compositionally biased region" description="Basic and acidic residues" evidence="1">
    <location>
        <begin position="74"/>
        <end position="86"/>
    </location>
</feature>
<proteinExistence type="predicted"/>
<dbReference type="Proteomes" id="UP000075901">
    <property type="component" value="Unassembled WGS sequence"/>
</dbReference>
<name>A0A182SW71_9DIPT</name>
<reference evidence="3" key="2">
    <citation type="submission" date="2020-05" db="UniProtKB">
        <authorList>
            <consortium name="EnsemblMetazoa"/>
        </authorList>
    </citation>
    <scope>IDENTIFICATION</scope>
    <source>
        <strain evidence="3">maculatus3</strain>
    </source>
</reference>
<feature type="domain" description="C2H2-type" evidence="2">
    <location>
        <begin position="232"/>
        <end position="253"/>
    </location>
</feature>
<dbReference type="EnsemblMetazoa" id="AMAM014652-RA">
    <property type="protein sequence ID" value="AMAM014652-PA"/>
    <property type="gene ID" value="AMAM014652"/>
</dbReference>
<protein>
    <recommendedName>
        <fullName evidence="2">C2H2-type domain-containing protein</fullName>
    </recommendedName>
</protein>
<evidence type="ECO:0000313" key="4">
    <source>
        <dbReference type="Proteomes" id="UP000075901"/>
    </source>
</evidence>
<organism evidence="3 4">
    <name type="scientific">Anopheles maculatus</name>
    <dbReference type="NCBI Taxonomy" id="74869"/>
    <lineage>
        <taxon>Eukaryota</taxon>
        <taxon>Metazoa</taxon>
        <taxon>Ecdysozoa</taxon>
        <taxon>Arthropoda</taxon>
        <taxon>Hexapoda</taxon>
        <taxon>Insecta</taxon>
        <taxon>Pterygota</taxon>
        <taxon>Neoptera</taxon>
        <taxon>Endopterygota</taxon>
        <taxon>Diptera</taxon>
        <taxon>Nematocera</taxon>
        <taxon>Culicoidea</taxon>
        <taxon>Culicidae</taxon>
        <taxon>Anophelinae</taxon>
        <taxon>Anopheles</taxon>
        <taxon>Anopheles maculatus group</taxon>
    </lineage>
</organism>
<dbReference type="SMART" id="SM00355">
    <property type="entry name" value="ZnF_C2H2"/>
    <property type="match status" value="1"/>
</dbReference>
<keyword evidence="4" id="KW-1185">Reference proteome</keyword>
<dbReference type="Gene3D" id="3.30.160.60">
    <property type="entry name" value="Classic Zinc Finger"/>
    <property type="match status" value="1"/>
</dbReference>
<dbReference type="VEuPathDB" id="VectorBase:AMAM014652"/>
<sequence>MMLSAYNRHHDPSLSDEPPIAMAPTEALLLSLSTSPSLAQQEHQRQQQQQLQRMLSSEVVDGSSGSGNSFTVSHTDRQSAKQQRHDCAYPNAAAVVGRDRVLDPLKIRVVMPSNHGGAGGSSGTSSIGKSTVAASARRECLISSPLSVKGDEVSLLGRQSQGRSSFSTRATGMMAAGGGLPRHERESRASARIVSTGRITVASGLLLQSSSHSAASSSSSTSAAANGKRFRCDYCPFSCSWRYDLKLHLKQKHGIHKKNV</sequence>